<comment type="subcellular location">
    <subcellularLocation>
        <location evidence="1">Membrane</location>
        <topology evidence="1">Multi-pass membrane protein</topology>
    </subcellularLocation>
</comment>
<dbReference type="InterPro" id="IPR050291">
    <property type="entry name" value="CDF_Transporter"/>
</dbReference>
<keyword evidence="5 7" id="KW-1133">Transmembrane helix</keyword>
<evidence type="ECO:0000256" key="1">
    <source>
        <dbReference type="ARBA" id="ARBA00004141"/>
    </source>
</evidence>
<proteinExistence type="inferred from homology"/>
<feature type="transmembrane region" description="Helical" evidence="7">
    <location>
        <begin position="113"/>
        <end position="131"/>
    </location>
</feature>
<dbReference type="SUPFAM" id="SSF161111">
    <property type="entry name" value="Cation efflux protein transmembrane domain-like"/>
    <property type="match status" value="1"/>
</dbReference>
<feature type="transmembrane region" description="Helical" evidence="7">
    <location>
        <begin position="160"/>
        <end position="177"/>
    </location>
</feature>
<evidence type="ECO:0000256" key="6">
    <source>
        <dbReference type="ARBA" id="ARBA00023136"/>
    </source>
</evidence>
<evidence type="ECO:0000256" key="5">
    <source>
        <dbReference type="ARBA" id="ARBA00022989"/>
    </source>
</evidence>
<feature type="domain" description="Cation efflux protein transmembrane" evidence="8">
    <location>
        <begin position="16"/>
        <end position="207"/>
    </location>
</feature>
<dbReference type="EMBL" id="BART01015717">
    <property type="protein sequence ID" value="GAG87966.1"/>
    <property type="molecule type" value="Genomic_DNA"/>
</dbReference>
<feature type="transmembrane region" description="Helical" evidence="7">
    <location>
        <begin position="83"/>
        <end position="101"/>
    </location>
</feature>
<evidence type="ECO:0000256" key="4">
    <source>
        <dbReference type="ARBA" id="ARBA00022692"/>
    </source>
</evidence>
<comment type="similarity">
    <text evidence="2">Belongs to the cation diffusion facilitator (CDF) transporter (TC 2.A.4) family.</text>
</comment>
<name>X1CUY8_9ZZZZ</name>
<dbReference type="PANTHER" id="PTHR43840:SF15">
    <property type="entry name" value="MITOCHONDRIAL METAL TRANSPORTER 1-RELATED"/>
    <property type="match status" value="1"/>
</dbReference>
<keyword evidence="6 7" id="KW-0472">Membrane</keyword>
<evidence type="ECO:0000313" key="9">
    <source>
        <dbReference type="EMBL" id="GAG87966.1"/>
    </source>
</evidence>
<organism evidence="9">
    <name type="scientific">marine sediment metagenome</name>
    <dbReference type="NCBI Taxonomy" id="412755"/>
    <lineage>
        <taxon>unclassified sequences</taxon>
        <taxon>metagenomes</taxon>
        <taxon>ecological metagenomes</taxon>
    </lineage>
</organism>
<keyword evidence="4 7" id="KW-0812">Transmembrane</keyword>
<dbReference type="InterPro" id="IPR027469">
    <property type="entry name" value="Cation_efflux_TMD_sf"/>
</dbReference>
<comment type="caution">
    <text evidence="9">The sequence shown here is derived from an EMBL/GenBank/DDBJ whole genome shotgun (WGS) entry which is preliminary data.</text>
</comment>
<evidence type="ECO:0000256" key="7">
    <source>
        <dbReference type="SAM" id="Phobius"/>
    </source>
</evidence>
<evidence type="ECO:0000259" key="8">
    <source>
        <dbReference type="Pfam" id="PF01545"/>
    </source>
</evidence>
<dbReference type="Pfam" id="PF01545">
    <property type="entry name" value="Cation_efflux"/>
    <property type="match status" value="1"/>
</dbReference>
<accession>X1CUY8</accession>
<evidence type="ECO:0000256" key="2">
    <source>
        <dbReference type="ARBA" id="ARBA00008114"/>
    </source>
</evidence>
<feature type="transmembrane region" description="Helical" evidence="7">
    <location>
        <begin position="14"/>
        <end position="35"/>
    </location>
</feature>
<keyword evidence="3" id="KW-0813">Transport</keyword>
<reference evidence="9" key="1">
    <citation type="journal article" date="2014" name="Front. Microbiol.">
        <title>High frequency of phylogenetically diverse reductive dehalogenase-homologous genes in deep subseafloor sedimentary metagenomes.</title>
        <authorList>
            <person name="Kawai M."/>
            <person name="Futagami T."/>
            <person name="Toyoda A."/>
            <person name="Takaki Y."/>
            <person name="Nishi S."/>
            <person name="Hori S."/>
            <person name="Arai W."/>
            <person name="Tsubouchi T."/>
            <person name="Morono Y."/>
            <person name="Uchiyama I."/>
            <person name="Ito T."/>
            <person name="Fujiyama A."/>
            <person name="Inagaki F."/>
            <person name="Takami H."/>
        </authorList>
    </citation>
    <scope>NUCLEOTIDE SEQUENCE</scope>
    <source>
        <strain evidence="9">Expedition CK06-06</strain>
    </source>
</reference>
<dbReference type="GO" id="GO:0016020">
    <property type="term" value="C:membrane"/>
    <property type="evidence" value="ECO:0007669"/>
    <property type="project" value="UniProtKB-SubCell"/>
</dbReference>
<gene>
    <name evidence="9" type="ORF">S01H4_30447</name>
</gene>
<dbReference type="GO" id="GO:0008324">
    <property type="term" value="F:monoatomic cation transmembrane transporter activity"/>
    <property type="evidence" value="ECO:0007669"/>
    <property type="project" value="InterPro"/>
</dbReference>
<dbReference type="InterPro" id="IPR058533">
    <property type="entry name" value="Cation_efflux_TM"/>
</dbReference>
<feature type="non-terminal residue" evidence="9">
    <location>
        <position position="250"/>
    </location>
</feature>
<dbReference type="FunFam" id="1.20.1510.10:FF:000006">
    <property type="entry name" value="Divalent cation efflux transporter"/>
    <property type="match status" value="1"/>
</dbReference>
<dbReference type="PANTHER" id="PTHR43840">
    <property type="entry name" value="MITOCHONDRIAL METAL TRANSPORTER 1-RELATED"/>
    <property type="match status" value="1"/>
</dbReference>
<feature type="transmembrane region" description="Helical" evidence="7">
    <location>
        <begin position="41"/>
        <end position="62"/>
    </location>
</feature>
<evidence type="ECO:0000256" key="3">
    <source>
        <dbReference type="ARBA" id="ARBA00022448"/>
    </source>
</evidence>
<sequence length="250" mass="27489">MESEQSGREKVKRAAMLSVIAALILTLLKLVVGFWTNSLGVLSEALHSGLDMVAAGITLIAVQRASKQPDSDHPYGHGKIENFAALAETILLWITAGWILYEAFRRIAGEEFAAPNIWGIAVMLVSIIIDYERSRMLYKTAEEFGSQALEADALHFRTDMLSSIVVLIGLIFVYFGFPIGDPLAAIGVALVIFYVSYNLGKRSFDFLIDRAPEGIREKVQEVCNQIPGIVSCPRVRARTSGPDLFLDIVV</sequence>
<dbReference type="NCBIfam" id="TIGR01297">
    <property type="entry name" value="CDF"/>
    <property type="match status" value="1"/>
</dbReference>
<feature type="transmembrane region" description="Helical" evidence="7">
    <location>
        <begin position="183"/>
        <end position="200"/>
    </location>
</feature>
<protein>
    <recommendedName>
        <fullName evidence="8">Cation efflux protein transmembrane domain-containing protein</fullName>
    </recommendedName>
</protein>
<dbReference type="AlphaFoldDB" id="X1CUY8"/>
<dbReference type="InterPro" id="IPR002524">
    <property type="entry name" value="Cation_efflux"/>
</dbReference>
<dbReference type="Gene3D" id="1.20.1510.10">
    <property type="entry name" value="Cation efflux protein transmembrane domain"/>
    <property type="match status" value="1"/>
</dbReference>